<dbReference type="InterPro" id="IPR036412">
    <property type="entry name" value="HAD-like_sf"/>
</dbReference>
<protein>
    <recommendedName>
        <fullName evidence="4">phosphoglycolate phosphatase</fullName>
        <ecNumber evidence="4">3.1.3.18</ecNumber>
    </recommendedName>
</protein>
<sequence length="214" mass="24023">MTSFSNTLKSIVFDLDGTLYVNEGVRDEIEQVACELVASGRGLTTSQGCNVVRSTRQKLTDQTGFEPALSLVCAELGIELSEFHQALQDRVRPEQYLNNDTALQHLLGSLAERYSLFIYTNNNYPLVQKILALLGIEHLFTRIYTIEFCWRPKPDSEALDQVLNDIGGPPESFLFVGDRQHIDLLPPAERGISTLLVRQVSDLLQIHKLLGLLH</sequence>
<dbReference type="GO" id="GO:0006281">
    <property type="term" value="P:DNA repair"/>
    <property type="evidence" value="ECO:0007669"/>
    <property type="project" value="TreeGrafter"/>
</dbReference>
<evidence type="ECO:0000256" key="2">
    <source>
        <dbReference type="ARBA" id="ARBA00004818"/>
    </source>
</evidence>
<dbReference type="EC" id="3.1.3.18" evidence="4"/>
<dbReference type="GO" id="GO:0005829">
    <property type="term" value="C:cytosol"/>
    <property type="evidence" value="ECO:0007669"/>
    <property type="project" value="TreeGrafter"/>
</dbReference>
<dbReference type="Proteomes" id="UP000182517">
    <property type="component" value="Chromosome"/>
</dbReference>
<evidence type="ECO:0000256" key="4">
    <source>
        <dbReference type="ARBA" id="ARBA00013078"/>
    </source>
</evidence>
<dbReference type="Gene3D" id="3.40.50.1000">
    <property type="entry name" value="HAD superfamily/HAD-like"/>
    <property type="match status" value="1"/>
</dbReference>
<gene>
    <name evidence="5" type="ORF">A7E78_06970</name>
</gene>
<evidence type="ECO:0000313" key="5">
    <source>
        <dbReference type="EMBL" id="APG27600.1"/>
    </source>
</evidence>
<comment type="catalytic activity">
    <reaction evidence="1">
        <text>2-phosphoglycolate + H2O = glycolate + phosphate</text>
        <dbReference type="Rhea" id="RHEA:14369"/>
        <dbReference type="ChEBI" id="CHEBI:15377"/>
        <dbReference type="ChEBI" id="CHEBI:29805"/>
        <dbReference type="ChEBI" id="CHEBI:43474"/>
        <dbReference type="ChEBI" id="CHEBI:58033"/>
        <dbReference type="EC" id="3.1.3.18"/>
    </reaction>
</comment>
<dbReference type="RefSeq" id="WP_072283565.1">
    <property type="nucleotide sequence ID" value="NZ_CP015519.1"/>
</dbReference>
<proteinExistence type="inferred from homology"/>
<evidence type="ECO:0000313" key="6">
    <source>
        <dbReference type="Proteomes" id="UP000182517"/>
    </source>
</evidence>
<comment type="similarity">
    <text evidence="3">Belongs to the HAD-like hydrolase superfamily. CbbY/CbbZ/Gph/YieH family.</text>
</comment>
<evidence type="ECO:0000256" key="3">
    <source>
        <dbReference type="ARBA" id="ARBA00006171"/>
    </source>
</evidence>
<dbReference type="PANTHER" id="PTHR43434:SF1">
    <property type="entry name" value="PHOSPHOGLYCOLATE PHOSPHATASE"/>
    <property type="match status" value="1"/>
</dbReference>
<evidence type="ECO:0000256" key="1">
    <source>
        <dbReference type="ARBA" id="ARBA00000830"/>
    </source>
</evidence>
<dbReference type="AlphaFoldDB" id="A0A1L3GNX9"/>
<dbReference type="EMBL" id="CP015519">
    <property type="protein sequence ID" value="APG27600.1"/>
    <property type="molecule type" value="Genomic_DNA"/>
</dbReference>
<dbReference type="SUPFAM" id="SSF56784">
    <property type="entry name" value="HAD-like"/>
    <property type="match status" value="1"/>
</dbReference>
<dbReference type="InterPro" id="IPR023214">
    <property type="entry name" value="HAD_sf"/>
</dbReference>
<keyword evidence="6" id="KW-1185">Reference proteome</keyword>
<dbReference type="OrthoDB" id="358703at2"/>
<comment type="pathway">
    <text evidence="2">Organic acid metabolism; glycolate biosynthesis; glycolate from 2-phosphoglycolate: step 1/1.</text>
</comment>
<accession>A0A1L3GNX9</accession>
<dbReference type="SFLD" id="SFLDG01129">
    <property type="entry name" value="C1.5:_HAD__Beta-PGM__Phosphata"/>
    <property type="match status" value="1"/>
</dbReference>
<dbReference type="KEGG" id="pef:A7E78_06970"/>
<organism evidence="5 6">
    <name type="scientific">Syntrophotalea acetylenivorans</name>
    <dbReference type="NCBI Taxonomy" id="1842532"/>
    <lineage>
        <taxon>Bacteria</taxon>
        <taxon>Pseudomonadati</taxon>
        <taxon>Thermodesulfobacteriota</taxon>
        <taxon>Desulfuromonadia</taxon>
        <taxon>Desulfuromonadales</taxon>
        <taxon>Syntrophotaleaceae</taxon>
        <taxon>Syntrophotalea</taxon>
    </lineage>
</organism>
<dbReference type="PANTHER" id="PTHR43434">
    <property type="entry name" value="PHOSPHOGLYCOLATE PHOSPHATASE"/>
    <property type="match status" value="1"/>
</dbReference>
<dbReference type="Pfam" id="PF00702">
    <property type="entry name" value="Hydrolase"/>
    <property type="match status" value="1"/>
</dbReference>
<dbReference type="GO" id="GO:0008967">
    <property type="term" value="F:phosphoglycolate phosphatase activity"/>
    <property type="evidence" value="ECO:0007669"/>
    <property type="project" value="UniProtKB-EC"/>
</dbReference>
<dbReference type="STRING" id="1842532.A7E78_06970"/>
<name>A0A1L3GNX9_9BACT</name>
<dbReference type="SFLD" id="SFLDS00003">
    <property type="entry name" value="Haloacid_Dehalogenase"/>
    <property type="match status" value="1"/>
</dbReference>
<dbReference type="InterPro" id="IPR050155">
    <property type="entry name" value="HAD-like_hydrolase_sf"/>
</dbReference>
<dbReference type="Gene3D" id="1.10.150.520">
    <property type="match status" value="1"/>
</dbReference>
<reference evidence="5 6" key="1">
    <citation type="journal article" date="2017" name="Genome Announc.">
        <title>Complete Genome Sequences of Two Acetylene-Fermenting Pelobacter acetylenicus Strains.</title>
        <authorList>
            <person name="Sutton J.M."/>
            <person name="Baesman S.M."/>
            <person name="Fierst J.L."/>
            <person name="Poret-Peterson A.T."/>
            <person name="Oremland R.S."/>
            <person name="Dunlap D.S."/>
            <person name="Akob D.M."/>
        </authorList>
    </citation>
    <scope>NUCLEOTIDE SEQUENCE [LARGE SCALE GENOMIC DNA]</scope>
    <source>
        <strain evidence="5 6">SFB93</strain>
    </source>
</reference>